<dbReference type="Gene3D" id="3.30.200.20">
    <property type="entry name" value="Phosphorylase Kinase, domain 1"/>
    <property type="match status" value="1"/>
</dbReference>
<reference evidence="8" key="1">
    <citation type="submission" date="2009-01" db="EMBL/GenBank/DDBJ databases">
        <title>Complete sequence of chromosome Cyanothece sp. PCC 7425.</title>
        <authorList>
            <consortium name="US DOE Joint Genome Institute"/>
            <person name="Lucas S."/>
            <person name="Copeland A."/>
            <person name="Lapidus A."/>
            <person name="Glavina del Rio T."/>
            <person name="Dalin E."/>
            <person name="Tice H."/>
            <person name="Bruce D."/>
            <person name="Goodwin L."/>
            <person name="Pitluck S."/>
            <person name="Sims D."/>
            <person name="Meineke L."/>
            <person name="Brettin T."/>
            <person name="Detter J.C."/>
            <person name="Han C."/>
            <person name="Larimer F."/>
            <person name="Land M."/>
            <person name="Hauser L."/>
            <person name="Kyrpides N."/>
            <person name="Ovchinnikova G."/>
            <person name="Liberton M."/>
            <person name="Stoeckel J."/>
            <person name="Banerjee A."/>
            <person name="Singh A."/>
            <person name="Page L."/>
            <person name="Sato H."/>
            <person name="Zhao L."/>
            <person name="Sherman L."/>
            <person name="Pakrasi H."/>
            <person name="Richardson P."/>
        </authorList>
    </citation>
    <scope>NUCLEOTIDE SEQUENCE</scope>
    <source>
        <strain evidence="8">PCC 7425</strain>
    </source>
</reference>
<name>B8HW70_CYAP4</name>
<keyword evidence="4 5" id="KW-0067">ATP-binding</keyword>
<keyword evidence="8" id="KW-0723">Serine/threonine-protein kinase</keyword>
<sequence>MNTLVGKTLQGNKYSLEKELGQGGSGITFKAWHHYLEQWVVIKTLNAQMQQHEDFPRFCRQFQDEARRLALCHHPHIVRVSDFFMEGDLPFMVMDYIPGQTLEEIVLPDRPLTPALAVHYMRQLGSALKVVHRNGLLHRDIKPANIILREGTQEVVLIDFGIAREFTPGQTQTHTSWISAGYAPIEQYAPQEKRTPATDVYGLAATLYTLLTATVPIASVQRTLALSHGEDPLPEPRELQAGITPGLNQAVLRGMAIAAHQRPASVDDWLALLPESTLEPTILPQGNETYPQTLAVHPAAIEGVRAVPAGANRIIESPRSGQNWLIPILGAIIATAGLALFFRLGFNPSTTPPLTVQPSFPPPPIAASPSPDGTATTPPVAETPAPSPSPSPEASVSPSPAPSPSPSPEASVSPSPEPSAVPEPPAAQIPGFPVGTSFETLKANLGKPSSNQKGYWPNTRSLLYEVEPDRISLGYSIDRESERVRQTEASFAQSVGLATMKATLTEMLGQSPASDIGQGLEQIYGRQANRYEFAVNGLKGVIERNDRDRIYIGIWDQDLH</sequence>
<dbReference type="InterPro" id="IPR008271">
    <property type="entry name" value="Ser/Thr_kinase_AS"/>
</dbReference>
<proteinExistence type="predicted"/>
<dbReference type="GO" id="GO:0004674">
    <property type="term" value="F:protein serine/threonine kinase activity"/>
    <property type="evidence" value="ECO:0007669"/>
    <property type="project" value="UniProtKB-KW"/>
</dbReference>
<dbReference type="PANTHER" id="PTHR43289">
    <property type="entry name" value="MITOGEN-ACTIVATED PROTEIN KINASE KINASE KINASE 20-RELATED"/>
    <property type="match status" value="1"/>
</dbReference>
<feature type="region of interest" description="Disordered" evidence="6">
    <location>
        <begin position="353"/>
        <end position="434"/>
    </location>
</feature>
<dbReference type="KEGG" id="cyn:Cyan7425_2290"/>
<feature type="compositionally biased region" description="Low complexity" evidence="6">
    <location>
        <begin position="367"/>
        <end position="384"/>
    </location>
</feature>
<dbReference type="eggNOG" id="COG0515">
    <property type="taxonomic scope" value="Bacteria"/>
</dbReference>
<dbReference type="HOGENOM" id="CLU_029689_0_1_3"/>
<dbReference type="SMART" id="SM00220">
    <property type="entry name" value="S_TKc"/>
    <property type="match status" value="1"/>
</dbReference>
<feature type="domain" description="Protein kinase" evidence="7">
    <location>
        <begin position="14"/>
        <end position="282"/>
    </location>
</feature>
<gene>
    <name evidence="8" type="ordered locus">Cyan7425_2290</name>
</gene>
<dbReference type="InterPro" id="IPR017441">
    <property type="entry name" value="Protein_kinase_ATP_BS"/>
</dbReference>
<evidence type="ECO:0000256" key="2">
    <source>
        <dbReference type="ARBA" id="ARBA00022741"/>
    </source>
</evidence>
<dbReference type="PROSITE" id="PS50011">
    <property type="entry name" value="PROTEIN_KINASE_DOM"/>
    <property type="match status" value="1"/>
</dbReference>
<keyword evidence="1" id="KW-0808">Transferase</keyword>
<evidence type="ECO:0000259" key="7">
    <source>
        <dbReference type="PROSITE" id="PS50011"/>
    </source>
</evidence>
<dbReference type="InterPro" id="IPR000719">
    <property type="entry name" value="Prot_kinase_dom"/>
</dbReference>
<dbReference type="Pfam" id="PF00069">
    <property type="entry name" value="Pkinase"/>
    <property type="match status" value="1"/>
</dbReference>
<dbReference type="Gene3D" id="1.10.510.10">
    <property type="entry name" value="Transferase(Phosphotransferase) domain 1"/>
    <property type="match status" value="1"/>
</dbReference>
<protein>
    <submittedName>
        <fullName evidence="8">Serine/threonine protein kinase</fullName>
    </submittedName>
</protein>
<dbReference type="CDD" id="cd14014">
    <property type="entry name" value="STKc_PknB_like"/>
    <property type="match status" value="1"/>
</dbReference>
<evidence type="ECO:0000256" key="1">
    <source>
        <dbReference type="ARBA" id="ARBA00022679"/>
    </source>
</evidence>
<dbReference type="InterPro" id="IPR011009">
    <property type="entry name" value="Kinase-like_dom_sf"/>
</dbReference>
<dbReference type="GO" id="GO:0005524">
    <property type="term" value="F:ATP binding"/>
    <property type="evidence" value="ECO:0007669"/>
    <property type="project" value="UniProtKB-UniRule"/>
</dbReference>
<evidence type="ECO:0000256" key="3">
    <source>
        <dbReference type="ARBA" id="ARBA00022777"/>
    </source>
</evidence>
<dbReference type="AlphaFoldDB" id="B8HW70"/>
<dbReference type="STRING" id="395961.Cyan7425_2290"/>
<dbReference type="EMBL" id="CP001344">
    <property type="protein sequence ID" value="ACL44649.1"/>
    <property type="molecule type" value="Genomic_DNA"/>
</dbReference>
<dbReference type="PROSITE" id="PS00107">
    <property type="entry name" value="PROTEIN_KINASE_ATP"/>
    <property type="match status" value="1"/>
</dbReference>
<organism evidence="8">
    <name type="scientific">Cyanothece sp. (strain PCC 7425 / ATCC 29141)</name>
    <dbReference type="NCBI Taxonomy" id="395961"/>
    <lineage>
        <taxon>Bacteria</taxon>
        <taxon>Bacillati</taxon>
        <taxon>Cyanobacteriota</taxon>
        <taxon>Cyanophyceae</taxon>
        <taxon>Gomontiellales</taxon>
        <taxon>Cyanothecaceae</taxon>
        <taxon>Cyanothece</taxon>
    </lineage>
</organism>
<feature type="binding site" evidence="5">
    <location>
        <position position="43"/>
    </location>
    <ligand>
        <name>ATP</name>
        <dbReference type="ChEBI" id="CHEBI:30616"/>
    </ligand>
</feature>
<evidence type="ECO:0000256" key="6">
    <source>
        <dbReference type="SAM" id="MobiDB-lite"/>
    </source>
</evidence>
<evidence type="ECO:0000256" key="4">
    <source>
        <dbReference type="ARBA" id="ARBA00022840"/>
    </source>
</evidence>
<dbReference type="SUPFAM" id="SSF56112">
    <property type="entry name" value="Protein kinase-like (PK-like)"/>
    <property type="match status" value="1"/>
</dbReference>
<feature type="compositionally biased region" description="Pro residues" evidence="6">
    <location>
        <begin position="415"/>
        <end position="427"/>
    </location>
</feature>
<dbReference type="PROSITE" id="PS00108">
    <property type="entry name" value="PROTEIN_KINASE_ST"/>
    <property type="match status" value="1"/>
</dbReference>
<keyword evidence="3 8" id="KW-0418">Kinase</keyword>
<keyword evidence="2 5" id="KW-0547">Nucleotide-binding</keyword>
<dbReference type="OrthoDB" id="581647at2"/>
<dbReference type="PANTHER" id="PTHR43289:SF34">
    <property type="entry name" value="SERINE_THREONINE-PROTEIN KINASE YBDM-RELATED"/>
    <property type="match status" value="1"/>
</dbReference>
<evidence type="ECO:0000313" key="8">
    <source>
        <dbReference type="EMBL" id="ACL44649.1"/>
    </source>
</evidence>
<accession>B8HW70</accession>
<evidence type="ECO:0000256" key="5">
    <source>
        <dbReference type="PROSITE-ProRule" id="PRU10141"/>
    </source>
</evidence>